<dbReference type="InterPro" id="IPR028081">
    <property type="entry name" value="Leu-bd"/>
</dbReference>
<dbReference type="InterPro" id="IPR000709">
    <property type="entry name" value="Leu_Ile_Val-bd"/>
</dbReference>
<dbReference type="PANTHER" id="PTHR30483:SF6">
    <property type="entry name" value="PERIPLASMIC BINDING PROTEIN OF ABC TRANSPORTER FOR NATURAL AMINO ACIDS"/>
    <property type="match status" value="1"/>
</dbReference>
<protein>
    <submittedName>
        <fullName evidence="7">Amino acid ABC transporter substrate-binding protein</fullName>
    </submittedName>
</protein>
<accession>A0A391NYQ2</accession>
<keyword evidence="2" id="KW-0813">Transport</keyword>
<dbReference type="SUPFAM" id="SSF53822">
    <property type="entry name" value="Periplasmic binding protein-like I"/>
    <property type="match status" value="1"/>
</dbReference>
<sequence>MKMIKRVGSIALAAAMVVSLAACGGSSDKKEASSSDTFKIGGIGPTTGDAAIYGTAVQNGIQLAVDEINEAGGINGKQIEYKFEDDQSDSEKSLNAYNNLKDWGMQMLVGTVTSTPCTAVVEETQADNMFQLTPSATAENSIQYENAFRMCFSDPNQGTASADYIADNGIATKIAVIYNSSDTYSTGIYQKFAEEAKNKGLDVVAAEAFTADQNKDFSVQIQKAKDAGAELVFLPIYYQEASLILAQANKAGFTPKYFGCDGMDGLLALEGFDTSLAEGVMFLTPFTADAEDEETQTFVSDFKDKFGETPIQFAADAYDCVYVIKAAAEKAEITPDMSTSEICDALKTAMTEITYDGLTGKQITWGADGEPTKLPTVVVVEGGKYKVLEEN</sequence>
<evidence type="ECO:0000256" key="2">
    <source>
        <dbReference type="ARBA" id="ARBA00022448"/>
    </source>
</evidence>
<keyword evidence="3 5" id="KW-0732">Signal</keyword>
<reference evidence="8" key="1">
    <citation type="submission" date="2018-09" db="EMBL/GenBank/DDBJ databases">
        <title>Draft Genome Sequence of Mediterraneibacter sp. KCTC 15684.</title>
        <authorList>
            <person name="Kim J.S."/>
            <person name="Han K.I."/>
            <person name="Suh M.K."/>
            <person name="Lee K.C."/>
            <person name="Eom M.K."/>
            <person name="Lee J.H."/>
            <person name="Park S.H."/>
            <person name="Kang S.W."/>
            <person name="Park J.E."/>
            <person name="Oh B.S."/>
            <person name="Yu S.Y."/>
            <person name="Choi S.H."/>
            <person name="Lee D.H."/>
            <person name="Yoon H."/>
            <person name="Kim B."/>
            <person name="Yang S.J."/>
            <person name="Lee J.S."/>
        </authorList>
    </citation>
    <scope>NUCLEOTIDE SEQUENCE [LARGE SCALE GENOMIC DNA]</scope>
    <source>
        <strain evidence="8">KCTC 15684</strain>
    </source>
</reference>
<comment type="caution">
    <text evidence="7">The sequence shown here is derived from an EMBL/GenBank/DDBJ whole genome shotgun (WGS) entry which is preliminary data.</text>
</comment>
<keyword evidence="8" id="KW-1185">Reference proteome</keyword>
<dbReference type="CDD" id="cd06347">
    <property type="entry name" value="PBP1_ABC_LivK_ligand_binding-like"/>
    <property type="match status" value="1"/>
</dbReference>
<comment type="similarity">
    <text evidence="1">Belongs to the leucine-binding protein family.</text>
</comment>
<name>A0A391NYQ2_9FIRM</name>
<dbReference type="EMBL" id="BHGK01000001">
    <property type="protein sequence ID" value="GCA65630.1"/>
    <property type="molecule type" value="Genomic_DNA"/>
</dbReference>
<keyword evidence="4" id="KW-0029">Amino-acid transport</keyword>
<dbReference type="InterPro" id="IPR051010">
    <property type="entry name" value="BCAA_transport"/>
</dbReference>
<organism evidence="7 8">
    <name type="scientific">Mediterraneibacter butyricigenes</name>
    <dbReference type="NCBI Taxonomy" id="2316025"/>
    <lineage>
        <taxon>Bacteria</taxon>
        <taxon>Bacillati</taxon>
        <taxon>Bacillota</taxon>
        <taxon>Clostridia</taxon>
        <taxon>Lachnospirales</taxon>
        <taxon>Lachnospiraceae</taxon>
        <taxon>Mediterraneibacter</taxon>
    </lineage>
</organism>
<proteinExistence type="inferred from homology"/>
<gene>
    <name evidence="7" type="ORF">KGMB01110_00660</name>
</gene>
<dbReference type="InterPro" id="IPR028082">
    <property type="entry name" value="Peripla_BP_I"/>
</dbReference>
<evidence type="ECO:0000256" key="3">
    <source>
        <dbReference type="ARBA" id="ARBA00022729"/>
    </source>
</evidence>
<feature type="chain" id="PRO_5039429333" evidence="5">
    <location>
        <begin position="22"/>
        <end position="391"/>
    </location>
</feature>
<dbReference type="PANTHER" id="PTHR30483">
    <property type="entry name" value="LEUCINE-SPECIFIC-BINDING PROTEIN"/>
    <property type="match status" value="1"/>
</dbReference>
<evidence type="ECO:0000313" key="8">
    <source>
        <dbReference type="Proteomes" id="UP000265643"/>
    </source>
</evidence>
<evidence type="ECO:0000259" key="6">
    <source>
        <dbReference type="Pfam" id="PF13458"/>
    </source>
</evidence>
<feature type="domain" description="Leucine-binding protein" evidence="6">
    <location>
        <begin position="38"/>
        <end position="383"/>
    </location>
</feature>
<dbReference type="Gene3D" id="3.40.50.2300">
    <property type="match status" value="2"/>
</dbReference>
<dbReference type="Proteomes" id="UP000265643">
    <property type="component" value="Unassembled WGS sequence"/>
</dbReference>
<evidence type="ECO:0000313" key="7">
    <source>
        <dbReference type="EMBL" id="GCA65630.1"/>
    </source>
</evidence>
<evidence type="ECO:0000256" key="5">
    <source>
        <dbReference type="SAM" id="SignalP"/>
    </source>
</evidence>
<evidence type="ECO:0000256" key="1">
    <source>
        <dbReference type="ARBA" id="ARBA00010062"/>
    </source>
</evidence>
<feature type="signal peptide" evidence="5">
    <location>
        <begin position="1"/>
        <end position="21"/>
    </location>
</feature>
<dbReference type="PRINTS" id="PR00337">
    <property type="entry name" value="LEUILEVALBP"/>
</dbReference>
<dbReference type="RefSeq" id="WP_117602210.1">
    <property type="nucleotide sequence ID" value="NZ_BHGK01000001.1"/>
</dbReference>
<dbReference type="AlphaFoldDB" id="A0A391NYQ2"/>
<evidence type="ECO:0000256" key="4">
    <source>
        <dbReference type="ARBA" id="ARBA00022970"/>
    </source>
</evidence>
<dbReference type="Pfam" id="PF13458">
    <property type="entry name" value="Peripla_BP_6"/>
    <property type="match status" value="1"/>
</dbReference>
<dbReference type="PROSITE" id="PS51257">
    <property type="entry name" value="PROKAR_LIPOPROTEIN"/>
    <property type="match status" value="1"/>
</dbReference>
<dbReference type="GO" id="GO:0006865">
    <property type="term" value="P:amino acid transport"/>
    <property type="evidence" value="ECO:0007669"/>
    <property type="project" value="UniProtKB-KW"/>
</dbReference>